<dbReference type="Gene3D" id="3.40.50.360">
    <property type="match status" value="1"/>
</dbReference>
<dbReference type="PANTHER" id="PTHR43717">
    <property type="entry name" value="ANAEROBIC NITRIC OXIDE REDUCTASE FLAVORUBREDOXIN"/>
    <property type="match status" value="1"/>
</dbReference>
<dbReference type="CDD" id="cd07709">
    <property type="entry name" value="flavodiiron_proteins_MBL-fold"/>
    <property type="match status" value="1"/>
</dbReference>
<sequence>MFKAKSITNDIYYVGVNDRQKLMFENQIPLPFGVSYNSYVIVDEKIALIDTVEIPFAEIYIDKLLDVLRGRSVDYLIINHMEPDHSGSIRAIKRLFPDVKIIGNARTFKMLAGYYGIEDGLMEVTDGSTISLGKHELKFFLTPMIHWPETMMTYDASDKAIFTGDAFGAFGALDGGVVDADLMVNKYLDEFDRYFSNIAGKYGSPVQKALEKMHSVQIDYICPTHGPVWREQIPKIIDMTNSLSRYEGKRGVVIVYASMYGNTEQMAEAIAEGLSESGEKNIMIYDVAKTDASFILTDIFRYDRLVMGSPTYNNGLFPEMASFLLKIENRDIKHRKFSYFGSSTWSNATMRIFAAFAEKMKWEVIGTAVEEQQSLKENAYKACIALGKELAKA</sequence>
<dbReference type="AlphaFoldDB" id="A0A7W5H1G4"/>
<dbReference type="Gene3D" id="3.60.15.10">
    <property type="entry name" value="Ribonuclease Z/Hydroxyacylglutathione hydrolase-like"/>
    <property type="match status" value="1"/>
</dbReference>
<dbReference type="InterPro" id="IPR036866">
    <property type="entry name" value="RibonucZ/Hydroxyglut_hydro"/>
</dbReference>
<dbReference type="InterPro" id="IPR001279">
    <property type="entry name" value="Metallo-B-lactamas"/>
</dbReference>
<dbReference type="InterPro" id="IPR008254">
    <property type="entry name" value="Flavodoxin/NO_synth"/>
</dbReference>
<dbReference type="InterPro" id="IPR016440">
    <property type="entry name" value="Rubredoxin-O_OxRdtase"/>
</dbReference>
<dbReference type="RefSeq" id="WP_183412537.1">
    <property type="nucleotide sequence ID" value="NZ_JACHYB010000001.1"/>
</dbReference>
<keyword evidence="5" id="KW-1185">Reference proteome</keyword>
<accession>A0A7W5H1G4</accession>
<dbReference type="Proteomes" id="UP000544222">
    <property type="component" value="Unassembled WGS sequence"/>
</dbReference>
<dbReference type="SMART" id="SM00849">
    <property type="entry name" value="Lactamase_B"/>
    <property type="match status" value="1"/>
</dbReference>
<gene>
    <name evidence="4" type="ORF">FHX64_000843</name>
</gene>
<dbReference type="PROSITE" id="PS50902">
    <property type="entry name" value="FLAVODOXIN_LIKE"/>
    <property type="match status" value="1"/>
</dbReference>
<dbReference type="GO" id="GO:0010181">
    <property type="term" value="F:FMN binding"/>
    <property type="evidence" value="ECO:0007669"/>
    <property type="project" value="InterPro"/>
</dbReference>
<evidence type="ECO:0000313" key="5">
    <source>
        <dbReference type="Proteomes" id="UP000544222"/>
    </source>
</evidence>
<dbReference type="GO" id="GO:0046872">
    <property type="term" value="F:metal ion binding"/>
    <property type="evidence" value="ECO:0007669"/>
    <property type="project" value="InterPro"/>
</dbReference>
<organism evidence="4 5">
    <name type="scientific">Microbacter margulisiae</name>
    <dbReference type="NCBI Taxonomy" id="1350067"/>
    <lineage>
        <taxon>Bacteria</taxon>
        <taxon>Pseudomonadati</taxon>
        <taxon>Bacteroidota</taxon>
        <taxon>Bacteroidia</taxon>
        <taxon>Bacteroidales</taxon>
        <taxon>Porphyromonadaceae</taxon>
        <taxon>Microbacter</taxon>
    </lineage>
</organism>
<proteinExistence type="inferred from homology"/>
<dbReference type="EMBL" id="JACHYB010000001">
    <property type="protein sequence ID" value="MBB3186680.1"/>
    <property type="molecule type" value="Genomic_DNA"/>
</dbReference>
<dbReference type="SUPFAM" id="SSF52218">
    <property type="entry name" value="Flavoproteins"/>
    <property type="match status" value="1"/>
</dbReference>
<dbReference type="Pfam" id="PF00258">
    <property type="entry name" value="Flavodoxin_1"/>
    <property type="match status" value="1"/>
</dbReference>
<comment type="cofactor">
    <cofactor evidence="1">
        <name>FMN</name>
        <dbReference type="ChEBI" id="CHEBI:58210"/>
    </cofactor>
</comment>
<dbReference type="InterPro" id="IPR029039">
    <property type="entry name" value="Flavoprotein-like_sf"/>
</dbReference>
<dbReference type="InterPro" id="IPR001226">
    <property type="entry name" value="Flavodoxin_CS"/>
</dbReference>
<dbReference type="PIRSF" id="PIRSF005243">
    <property type="entry name" value="ROO"/>
    <property type="match status" value="1"/>
</dbReference>
<protein>
    <submittedName>
        <fullName evidence="4">Flavorubredoxin</fullName>
    </submittedName>
</protein>
<evidence type="ECO:0000256" key="2">
    <source>
        <dbReference type="ARBA" id="ARBA00007121"/>
    </source>
</evidence>
<feature type="domain" description="Flavodoxin-like" evidence="3">
    <location>
        <begin position="252"/>
        <end position="391"/>
    </location>
</feature>
<evidence type="ECO:0000256" key="1">
    <source>
        <dbReference type="ARBA" id="ARBA00001917"/>
    </source>
</evidence>
<dbReference type="SUPFAM" id="SSF56281">
    <property type="entry name" value="Metallo-hydrolase/oxidoreductase"/>
    <property type="match status" value="1"/>
</dbReference>
<reference evidence="4 5" key="1">
    <citation type="submission" date="2020-08" db="EMBL/GenBank/DDBJ databases">
        <title>Genomic Encyclopedia of Type Strains, Phase IV (KMG-IV): sequencing the most valuable type-strain genomes for metagenomic binning, comparative biology and taxonomic classification.</title>
        <authorList>
            <person name="Goeker M."/>
        </authorList>
    </citation>
    <scope>NUCLEOTIDE SEQUENCE [LARGE SCALE GENOMIC DNA]</scope>
    <source>
        <strain evidence="4 5">DSM 27471</strain>
    </source>
</reference>
<dbReference type="Pfam" id="PF19583">
    <property type="entry name" value="ODP"/>
    <property type="match status" value="1"/>
</dbReference>
<comment type="similarity">
    <text evidence="2">In the N-terminal section; belongs to the zinc metallo-hydrolase group 3 family.</text>
</comment>
<comment type="caution">
    <text evidence="4">The sequence shown here is derived from an EMBL/GenBank/DDBJ whole genome shotgun (WGS) entry which is preliminary data.</text>
</comment>
<name>A0A7W5H1G4_9PORP</name>
<dbReference type="InterPro" id="IPR045761">
    <property type="entry name" value="ODP_dom"/>
</dbReference>
<evidence type="ECO:0000259" key="3">
    <source>
        <dbReference type="PROSITE" id="PS50902"/>
    </source>
</evidence>
<dbReference type="GO" id="GO:0009055">
    <property type="term" value="F:electron transfer activity"/>
    <property type="evidence" value="ECO:0007669"/>
    <property type="project" value="InterPro"/>
</dbReference>
<dbReference type="PANTHER" id="PTHR43717:SF1">
    <property type="entry name" value="ANAEROBIC NITRIC OXIDE REDUCTASE FLAVORUBREDOXIN"/>
    <property type="match status" value="1"/>
</dbReference>
<dbReference type="GO" id="GO:0016491">
    <property type="term" value="F:oxidoreductase activity"/>
    <property type="evidence" value="ECO:0007669"/>
    <property type="project" value="InterPro"/>
</dbReference>
<dbReference type="PROSITE" id="PS00201">
    <property type="entry name" value="FLAVODOXIN"/>
    <property type="match status" value="1"/>
</dbReference>
<evidence type="ECO:0000313" key="4">
    <source>
        <dbReference type="EMBL" id="MBB3186680.1"/>
    </source>
</evidence>